<name>A0A131ZB22_RHIAP</name>
<feature type="signal peptide" evidence="1">
    <location>
        <begin position="1"/>
        <end position="31"/>
    </location>
</feature>
<organism evidence="2">
    <name type="scientific">Rhipicephalus appendiculatus</name>
    <name type="common">Brown ear tick</name>
    <dbReference type="NCBI Taxonomy" id="34631"/>
    <lineage>
        <taxon>Eukaryota</taxon>
        <taxon>Metazoa</taxon>
        <taxon>Ecdysozoa</taxon>
        <taxon>Arthropoda</taxon>
        <taxon>Chelicerata</taxon>
        <taxon>Arachnida</taxon>
        <taxon>Acari</taxon>
        <taxon>Parasitiformes</taxon>
        <taxon>Ixodida</taxon>
        <taxon>Ixodoidea</taxon>
        <taxon>Ixodidae</taxon>
        <taxon>Rhipicephalinae</taxon>
        <taxon>Rhipicephalus</taxon>
        <taxon>Rhipicephalus</taxon>
    </lineage>
</organism>
<feature type="chain" id="PRO_5007287116" description="Tick transposon" evidence="1">
    <location>
        <begin position="32"/>
        <end position="119"/>
    </location>
</feature>
<evidence type="ECO:0000313" key="2">
    <source>
        <dbReference type="EMBL" id="JAP87676.1"/>
    </source>
</evidence>
<dbReference type="AlphaFoldDB" id="A0A131ZB22"/>
<feature type="non-terminal residue" evidence="2">
    <location>
        <position position="1"/>
    </location>
</feature>
<keyword evidence="1" id="KW-0732">Signal</keyword>
<sequence length="119" mass="13411">GGGGAPPPFPPCTRLWCTLYCIAISWQLSLGYEPQHVIWGRVPGVVLVRHASFNPLRHHSCLHLLYICVVMHQWHWICRNSASFFRSVRDFSALKFIQEAPPTVHGLGDVETVCVACCR</sequence>
<reference evidence="2" key="1">
    <citation type="journal article" date="2016" name="Ticks Tick Borne Dis.">
        <title>De novo assembly and annotation of the salivary gland transcriptome of Rhipicephalus appendiculatus male and female ticks during blood feeding.</title>
        <authorList>
            <person name="de Castro M.H."/>
            <person name="de Klerk D."/>
            <person name="Pienaar R."/>
            <person name="Latif A.A."/>
            <person name="Rees D.J."/>
            <person name="Mans B.J."/>
        </authorList>
    </citation>
    <scope>NUCLEOTIDE SEQUENCE</scope>
    <source>
        <tissue evidence="2">Salivary glands</tissue>
    </source>
</reference>
<protein>
    <recommendedName>
        <fullName evidence="3">Tick transposon</fullName>
    </recommendedName>
</protein>
<evidence type="ECO:0000256" key="1">
    <source>
        <dbReference type="SAM" id="SignalP"/>
    </source>
</evidence>
<evidence type="ECO:0008006" key="3">
    <source>
        <dbReference type="Google" id="ProtNLM"/>
    </source>
</evidence>
<proteinExistence type="predicted"/>
<accession>A0A131ZB22</accession>
<dbReference type="EMBL" id="GEDV01000881">
    <property type="protein sequence ID" value="JAP87676.1"/>
    <property type="molecule type" value="Transcribed_RNA"/>
</dbReference>